<dbReference type="AlphaFoldDB" id="G2G414"/>
<evidence type="ECO:0000259" key="1">
    <source>
        <dbReference type="PROSITE" id="PS50943"/>
    </source>
</evidence>
<keyword evidence="3" id="KW-1185">Reference proteome</keyword>
<dbReference type="InterPro" id="IPR010982">
    <property type="entry name" value="Lambda_DNA-bd_dom_sf"/>
</dbReference>
<proteinExistence type="predicted"/>
<protein>
    <submittedName>
        <fullName evidence="2">DNA-binding protein</fullName>
    </submittedName>
</protein>
<dbReference type="Pfam" id="PF19054">
    <property type="entry name" value="DUF5753"/>
    <property type="match status" value="1"/>
</dbReference>
<name>G2G414_9ACTN</name>
<evidence type="ECO:0000313" key="3">
    <source>
        <dbReference type="Proteomes" id="UP000004217"/>
    </source>
</evidence>
<reference evidence="2 3" key="1">
    <citation type="submission" date="2011-08" db="EMBL/GenBank/DDBJ databases">
        <authorList>
            <person name="Lin Y."/>
            <person name="Hao X."/>
            <person name="Johnstone L."/>
            <person name="Miller S.J."/>
            <person name="Wei G."/>
            <person name="Rensing C."/>
        </authorList>
    </citation>
    <scope>NUCLEOTIDE SEQUENCE [LARGE SCALE GENOMIC DNA]</scope>
    <source>
        <strain evidence="2 3">K42</strain>
    </source>
</reference>
<dbReference type="EMBL" id="AGBF01000001">
    <property type="protein sequence ID" value="EGX61910.1"/>
    <property type="molecule type" value="Genomic_DNA"/>
</dbReference>
<feature type="domain" description="HTH cro/C1-type" evidence="1">
    <location>
        <begin position="19"/>
        <end position="73"/>
    </location>
</feature>
<accession>G2G414</accession>
<dbReference type="InterPro" id="IPR043917">
    <property type="entry name" value="DUF5753"/>
</dbReference>
<dbReference type="PATRIC" id="fig|700597.3.peg.202"/>
<dbReference type="InterPro" id="IPR001387">
    <property type="entry name" value="Cro/C1-type_HTH"/>
</dbReference>
<sequence>MSEPKSAPTVLAIVLGRRLAALREAAGFTAAQAAKPLRIAPTTVTRMEKAETSLKYATVKTLLEIYGVPQAEIQEFLVLLDQASTPGWWQSFRDVLPGWFGVHVSLEGAATSLRGYEPGVLPGLLQTPGYARAVMERGLPRMAPDVLERSVDLRIKRQEILTREKPAPPQLWVVTDETSLRRPVGDAAVMREQIEHLLDVTDLPNVTLQVCPFAAGLHPGAFGPFTIFRFEIPELPDIVCTDSLSRAGYSEDKEEVALFREALGEMSVYAFSKQETKKFLGDIRKELYL</sequence>
<dbReference type="Proteomes" id="UP000004217">
    <property type="component" value="Unassembled WGS sequence"/>
</dbReference>
<dbReference type="RefSeq" id="WP_007490703.1">
    <property type="nucleotide sequence ID" value="NZ_AGBF01000001.1"/>
</dbReference>
<dbReference type="OrthoDB" id="4285266at2"/>
<organism evidence="2 3">
    <name type="scientific">Streptomyces zinciresistens K42</name>
    <dbReference type="NCBI Taxonomy" id="700597"/>
    <lineage>
        <taxon>Bacteria</taxon>
        <taxon>Bacillati</taxon>
        <taxon>Actinomycetota</taxon>
        <taxon>Actinomycetes</taxon>
        <taxon>Kitasatosporales</taxon>
        <taxon>Streptomycetaceae</taxon>
        <taxon>Streptomyces</taxon>
    </lineage>
</organism>
<dbReference type="Pfam" id="PF13560">
    <property type="entry name" value="HTH_31"/>
    <property type="match status" value="1"/>
</dbReference>
<dbReference type="GO" id="GO:0003677">
    <property type="term" value="F:DNA binding"/>
    <property type="evidence" value="ECO:0007669"/>
    <property type="project" value="UniProtKB-KW"/>
</dbReference>
<evidence type="ECO:0000313" key="2">
    <source>
        <dbReference type="EMBL" id="EGX61910.1"/>
    </source>
</evidence>
<dbReference type="SUPFAM" id="SSF47413">
    <property type="entry name" value="lambda repressor-like DNA-binding domains"/>
    <property type="match status" value="1"/>
</dbReference>
<keyword evidence="2" id="KW-0238">DNA-binding</keyword>
<dbReference type="SMART" id="SM00530">
    <property type="entry name" value="HTH_XRE"/>
    <property type="match status" value="1"/>
</dbReference>
<comment type="caution">
    <text evidence="2">The sequence shown here is derived from an EMBL/GenBank/DDBJ whole genome shotgun (WGS) entry which is preliminary data.</text>
</comment>
<dbReference type="PROSITE" id="PS50943">
    <property type="entry name" value="HTH_CROC1"/>
    <property type="match status" value="1"/>
</dbReference>
<dbReference type="Gene3D" id="1.10.260.40">
    <property type="entry name" value="lambda repressor-like DNA-binding domains"/>
    <property type="match status" value="1"/>
</dbReference>
<gene>
    <name evidence="2" type="ORF">SZN_01075</name>
</gene>